<dbReference type="EMBL" id="FNTI01000001">
    <property type="protein sequence ID" value="SEE52382.1"/>
    <property type="molecule type" value="Genomic_DNA"/>
</dbReference>
<protein>
    <submittedName>
        <fullName evidence="2">Uncharacterized protein</fullName>
    </submittedName>
</protein>
<feature type="compositionally biased region" description="Basic and acidic residues" evidence="1">
    <location>
        <begin position="203"/>
        <end position="213"/>
    </location>
</feature>
<reference evidence="2 3" key="1">
    <citation type="submission" date="2016-10" db="EMBL/GenBank/DDBJ databases">
        <authorList>
            <person name="de Groot N.N."/>
        </authorList>
    </citation>
    <scope>NUCLEOTIDE SEQUENCE [LARGE SCALE GENOMIC DNA]</scope>
    <source>
        <strain evidence="2 3">GAS522</strain>
    </source>
</reference>
<evidence type="ECO:0000313" key="3">
    <source>
        <dbReference type="Proteomes" id="UP000183208"/>
    </source>
</evidence>
<gene>
    <name evidence="2" type="ORF">SAMN05444171_7848</name>
</gene>
<feature type="region of interest" description="Disordered" evidence="1">
    <location>
        <begin position="203"/>
        <end position="225"/>
    </location>
</feature>
<evidence type="ECO:0000256" key="1">
    <source>
        <dbReference type="SAM" id="MobiDB-lite"/>
    </source>
</evidence>
<dbReference type="AlphaFoldDB" id="A0A1H5JIS0"/>
<organism evidence="2 3">
    <name type="scientific">Bradyrhizobium lablabi</name>
    <dbReference type="NCBI Taxonomy" id="722472"/>
    <lineage>
        <taxon>Bacteria</taxon>
        <taxon>Pseudomonadati</taxon>
        <taxon>Pseudomonadota</taxon>
        <taxon>Alphaproteobacteria</taxon>
        <taxon>Hyphomicrobiales</taxon>
        <taxon>Nitrobacteraceae</taxon>
        <taxon>Bradyrhizobium</taxon>
    </lineage>
</organism>
<sequence>MGDEPFTTPRENSQNISSRRSTSPHQAAYAGQRAEVLFGCYRRGDANDPARYVAAITAVLSLYDADLIREVTDPRTGIMTNEKYMSFMPNAGELKVYCEGVAARRERIERLGALPAPDPSRRLLARPEPQPGDKATIFVPADNSHYPAFLEWSKTADKRLFKFEQRPGIWVSYDTWENRKIATRPRTEAAQPRLTLSEEAQRAMASRDAERNRTLPIDMPQEFVD</sequence>
<name>A0A1H5JIS0_9BRAD</name>
<evidence type="ECO:0000313" key="2">
    <source>
        <dbReference type="EMBL" id="SEE52382.1"/>
    </source>
</evidence>
<proteinExistence type="predicted"/>
<feature type="region of interest" description="Disordered" evidence="1">
    <location>
        <begin position="1"/>
        <end position="25"/>
    </location>
</feature>
<accession>A0A1H5JIS0</accession>
<feature type="compositionally biased region" description="Polar residues" evidence="1">
    <location>
        <begin position="9"/>
        <end position="25"/>
    </location>
</feature>
<dbReference type="Proteomes" id="UP000183208">
    <property type="component" value="Unassembled WGS sequence"/>
</dbReference>